<organism evidence="5 6">
    <name type="scientific">Bifidobacterium commune</name>
    <dbReference type="NCBI Taxonomy" id="1505727"/>
    <lineage>
        <taxon>Bacteria</taxon>
        <taxon>Bacillati</taxon>
        <taxon>Actinomycetota</taxon>
        <taxon>Actinomycetes</taxon>
        <taxon>Bifidobacteriales</taxon>
        <taxon>Bifidobacteriaceae</taxon>
        <taxon>Bifidobacterium</taxon>
    </lineage>
</organism>
<dbReference type="Gene3D" id="2.60.40.1240">
    <property type="match status" value="1"/>
</dbReference>
<name>A0A1C4H0C6_9BIFI</name>
<dbReference type="Proteomes" id="UP000242610">
    <property type="component" value="Unassembled WGS sequence"/>
</dbReference>
<feature type="transmembrane region" description="Helical" evidence="3">
    <location>
        <begin position="123"/>
        <end position="142"/>
    </location>
</feature>
<proteinExistence type="predicted"/>
<feature type="compositionally biased region" description="Basic and acidic residues" evidence="2">
    <location>
        <begin position="174"/>
        <end position="185"/>
    </location>
</feature>
<dbReference type="Pfam" id="PF16729">
    <property type="entry name" value="DUF5067"/>
    <property type="match status" value="1"/>
</dbReference>
<feature type="compositionally biased region" description="Polar residues" evidence="2">
    <location>
        <begin position="45"/>
        <end position="55"/>
    </location>
</feature>
<dbReference type="EMBL" id="FMBL01000001">
    <property type="protein sequence ID" value="SCC78339.1"/>
    <property type="molecule type" value="Genomic_DNA"/>
</dbReference>
<evidence type="ECO:0000313" key="6">
    <source>
        <dbReference type="Proteomes" id="UP000242610"/>
    </source>
</evidence>
<feature type="region of interest" description="Disordered" evidence="2">
    <location>
        <begin position="1"/>
        <end position="63"/>
    </location>
</feature>
<dbReference type="InterPro" id="IPR031989">
    <property type="entry name" value="DUF5067"/>
</dbReference>
<dbReference type="AlphaFoldDB" id="A0A1C4H0C6"/>
<keyword evidence="3" id="KW-0812">Transmembrane</keyword>
<keyword evidence="1" id="KW-0732">Signal</keyword>
<protein>
    <recommendedName>
        <fullName evidence="4">DUF5067 domain-containing protein</fullName>
    </recommendedName>
</protein>
<feature type="transmembrane region" description="Helical" evidence="3">
    <location>
        <begin position="92"/>
        <end position="111"/>
    </location>
</feature>
<reference evidence="6" key="1">
    <citation type="submission" date="2016-08" db="EMBL/GenBank/DDBJ databases">
        <authorList>
            <person name="Varghese N."/>
            <person name="Submissions Spin"/>
        </authorList>
    </citation>
    <scope>NUCLEOTIDE SEQUENCE [LARGE SCALE GENOMIC DNA]</scope>
    <source>
        <strain evidence="6">R-52791</strain>
    </source>
</reference>
<feature type="transmembrane region" description="Helical" evidence="3">
    <location>
        <begin position="66"/>
        <end position="86"/>
    </location>
</feature>
<feature type="region of interest" description="Disordered" evidence="2">
    <location>
        <begin position="148"/>
        <end position="192"/>
    </location>
</feature>
<keyword evidence="6" id="KW-1185">Reference proteome</keyword>
<dbReference type="RefSeq" id="WP_311389034.1">
    <property type="nucleotide sequence ID" value="NZ_JACHWK010000003.1"/>
</dbReference>
<evidence type="ECO:0000256" key="2">
    <source>
        <dbReference type="SAM" id="MobiDB-lite"/>
    </source>
</evidence>
<evidence type="ECO:0000313" key="5">
    <source>
        <dbReference type="EMBL" id="SCC78339.1"/>
    </source>
</evidence>
<accession>A0A1C4H0C6</accession>
<keyword evidence="3" id="KW-1133">Transmembrane helix</keyword>
<dbReference type="InterPro" id="IPR029050">
    <property type="entry name" value="Immunoprotect_excell_Ig-like"/>
</dbReference>
<keyword evidence="3" id="KW-0472">Membrane</keyword>
<evidence type="ECO:0000256" key="3">
    <source>
        <dbReference type="SAM" id="Phobius"/>
    </source>
</evidence>
<sequence length="306" mass="31842">MPDSPQPYEGQPQYEGKGANAAYGNPRSSSSRSDIDSLGTPVPTPTNGGQPTSNYRGRGGDKPERLSAGGVTALVLGIIGTVLSFIPIVNNLAAILGVIGLVFGIVGFVGVRKGKKRGKGITIAGIVLSVIAIVITLVMQSATGKALDSASKGDSSSSSQSQSVGKQNAGQSKPDSKPSTDKQDTEGDLGSAHVKIESAVRSGNDYNNAKTVLVTYQWTNNSDKNQAFGTLLSAKAFQNGQELDMAIYTQAPQGYDSQSYLAQLQPGAQGNVTVGYVLKDDSPVTVEVDDLFSAKGKAKVTHIYDL</sequence>
<feature type="compositionally biased region" description="Polar residues" evidence="2">
    <location>
        <begin position="164"/>
        <end position="173"/>
    </location>
</feature>
<evidence type="ECO:0000259" key="4">
    <source>
        <dbReference type="Pfam" id="PF16729"/>
    </source>
</evidence>
<evidence type="ECO:0000256" key="1">
    <source>
        <dbReference type="ARBA" id="ARBA00022729"/>
    </source>
</evidence>
<dbReference type="STRING" id="1505727.GA0061077_0216"/>
<feature type="domain" description="DUF5067" evidence="4">
    <location>
        <begin position="171"/>
        <end position="290"/>
    </location>
</feature>
<gene>
    <name evidence="5" type="ORF">GA0061077_0216</name>
</gene>